<protein>
    <submittedName>
        <fullName evidence="2">Uncharacterized protein</fullName>
    </submittedName>
</protein>
<dbReference type="Proteomes" id="UP000193664">
    <property type="component" value="Unassembled WGS sequence"/>
</dbReference>
<proteinExistence type="predicted"/>
<evidence type="ECO:0000313" key="2">
    <source>
        <dbReference type="EMBL" id="OSG90644.1"/>
    </source>
</evidence>
<feature type="transmembrane region" description="Helical" evidence="1">
    <location>
        <begin position="43"/>
        <end position="63"/>
    </location>
</feature>
<evidence type="ECO:0000313" key="3">
    <source>
        <dbReference type="Proteomes" id="UP000193664"/>
    </source>
</evidence>
<feature type="transmembrane region" description="Helical" evidence="1">
    <location>
        <begin position="149"/>
        <end position="167"/>
    </location>
</feature>
<dbReference type="EMBL" id="LNKF01000017">
    <property type="protein sequence ID" value="OSG90644.1"/>
    <property type="molecule type" value="Genomic_DNA"/>
</dbReference>
<keyword evidence="1" id="KW-1133">Transmembrane helix</keyword>
<feature type="transmembrane region" description="Helical" evidence="1">
    <location>
        <begin position="12"/>
        <end position="31"/>
    </location>
</feature>
<reference evidence="2 3" key="1">
    <citation type="journal article" date="2016" name="Sci. Rep.">
        <title>Evaluation of genetic diversity among strains of the human gut commensal Bifidobacterium adolescentis.</title>
        <authorList>
            <person name="Duranti S."/>
            <person name="Milani C."/>
            <person name="Lugli G.A."/>
            <person name="Mancabelli L."/>
            <person name="Turroni F."/>
            <person name="Ferrario C."/>
            <person name="Mangifesta M."/>
            <person name="Viappiani A."/>
            <person name="Sanchez B."/>
            <person name="Margolles A."/>
            <person name="van Sinderen D."/>
            <person name="Ventura M."/>
        </authorList>
    </citation>
    <scope>NUCLEOTIDE SEQUENCE [LARGE SCALE GENOMIC DNA]</scope>
    <source>
        <strain evidence="2 3">AD2-8</strain>
    </source>
</reference>
<keyword evidence="1" id="KW-0812">Transmembrane</keyword>
<dbReference type="RefSeq" id="WP_085408757.1">
    <property type="nucleotide sequence ID" value="NZ_LNKF01000017.1"/>
</dbReference>
<sequence>MLRQRLDPPQKAAIAVSAGTPVVVGAVYVALRTDWLRQVGGWLAWEGGALAAGLHALAAQIAAWPWVGIGYAFLVIAATIAVTAFLGWTAFLVPNAIGILWRWHLSPAETLRAMAVVACGVGANVAAVVWWIHHSIWIWDERTFHAWDYLWLCLFVIEPFFWLRLVVRSHMPAKPLCRAARFIAPEQTTAFLRLSCSLVRFERNHYVGEKTPFGGDDEYALELTTVESRRNEWIRDNLDDLDAYAEYHPSFAKALGEWRTAQAKENE</sequence>
<feature type="transmembrane region" description="Helical" evidence="1">
    <location>
        <begin position="69"/>
        <end position="93"/>
    </location>
</feature>
<organism evidence="2 3">
    <name type="scientific">Bifidobacterium adolescentis</name>
    <dbReference type="NCBI Taxonomy" id="1680"/>
    <lineage>
        <taxon>Bacteria</taxon>
        <taxon>Bacillati</taxon>
        <taxon>Actinomycetota</taxon>
        <taxon>Actinomycetes</taxon>
        <taxon>Bifidobacteriales</taxon>
        <taxon>Bifidobacteriaceae</taxon>
        <taxon>Bifidobacterium</taxon>
    </lineage>
</organism>
<keyword evidence="1" id="KW-0472">Membrane</keyword>
<gene>
    <name evidence="2" type="ORF">AD0028_1959</name>
</gene>
<accession>A0A1X2Z8A6</accession>
<comment type="caution">
    <text evidence="2">The sequence shown here is derived from an EMBL/GenBank/DDBJ whole genome shotgun (WGS) entry which is preliminary data.</text>
</comment>
<feature type="transmembrane region" description="Helical" evidence="1">
    <location>
        <begin position="113"/>
        <end position="133"/>
    </location>
</feature>
<evidence type="ECO:0000256" key="1">
    <source>
        <dbReference type="SAM" id="Phobius"/>
    </source>
</evidence>
<name>A0A1X2Z8A6_BIFAD</name>
<dbReference type="AlphaFoldDB" id="A0A1X2Z8A6"/>